<organism evidence="13 14">
    <name type="scientific">Oncorhynchus mykiss</name>
    <name type="common">Rainbow trout</name>
    <name type="synonym">Salmo gairdneri</name>
    <dbReference type="NCBI Taxonomy" id="8022"/>
    <lineage>
        <taxon>Eukaryota</taxon>
        <taxon>Metazoa</taxon>
        <taxon>Chordata</taxon>
        <taxon>Craniata</taxon>
        <taxon>Vertebrata</taxon>
        <taxon>Euteleostomi</taxon>
        <taxon>Actinopterygii</taxon>
        <taxon>Neopterygii</taxon>
        <taxon>Teleostei</taxon>
        <taxon>Protacanthopterygii</taxon>
        <taxon>Salmoniformes</taxon>
        <taxon>Salmonidae</taxon>
        <taxon>Salmoninae</taxon>
        <taxon>Oncorhynchus</taxon>
    </lineage>
</organism>
<dbReference type="InterPro" id="IPR035899">
    <property type="entry name" value="DBL_dom_sf"/>
</dbReference>
<dbReference type="PANTHER" id="PTHR12673:SF13">
    <property type="entry name" value="FYVE, RHOGEF AND PH DOMAIN-CONTAINING PROTEIN 5"/>
    <property type="match status" value="1"/>
</dbReference>
<feature type="region of interest" description="Disordered" evidence="9">
    <location>
        <begin position="629"/>
        <end position="648"/>
    </location>
</feature>
<evidence type="ECO:0000256" key="2">
    <source>
        <dbReference type="ARBA" id="ARBA00022490"/>
    </source>
</evidence>
<evidence type="ECO:0000313" key="13">
    <source>
        <dbReference type="Ensembl" id="ENSOMYP00000142279.1"/>
    </source>
</evidence>
<feature type="domain" description="DH" evidence="11">
    <location>
        <begin position="890"/>
        <end position="1080"/>
    </location>
</feature>
<feature type="compositionally biased region" description="Polar residues" evidence="9">
    <location>
        <begin position="308"/>
        <end position="318"/>
    </location>
</feature>
<keyword evidence="4" id="KW-0479">Metal-binding</keyword>
<dbReference type="PROSITE" id="PS50010">
    <property type="entry name" value="DH_2"/>
    <property type="match status" value="1"/>
</dbReference>
<feature type="domain" description="PH" evidence="10">
    <location>
        <begin position="1109"/>
        <end position="1203"/>
    </location>
</feature>
<dbReference type="PROSITE" id="PS50178">
    <property type="entry name" value="ZF_FYVE"/>
    <property type="match status" value="1"/>
</dbReference>
<evidence type="ECO:0000259" key="10">
    <source>
        <dbReference type="PROSITE" id="PS50003"/>
    </source>
</evidence>
<comment type="subcellular location">
    <subcellularLocation>
        <location evidence="1">Cytoplasm</location>
        <location evidence="1">Cytoskeleton</location>
    </subcellularLocation>
</comment>
<gene>
    <name evidence="13" type="primary">LOC110527956</name>
</gene>
<feature type="compositionally biased region" description="Acidic residues" evidence="9">
    <location>
        <begin position="116"/>
        <end position="127"/>
    </location>
</feature>
<dbReference type="GO" id="GO:0005737">
    <property type="term" value="C:cytoplasm"/>
    <property type="evidence" value="ECO:0007669"/>
    <property type="project" value="TreeGrafter"/>
</dbReference>
<evidence type="ECO:0000256" key="4">
    <source>
        <dbReference type="ARBA" id="ARBA00022723"/>
    </source>
</evidence>
<dbReference type="PROSITE" id="PS50003">
    <property type="entry name" value="PH_DOMAIN"/>
    <property type="match status" value="2"/>
</dbReference>
<dbReference type="InterPro" id="IPR051092">
    <property type="entry name" value="FYVE_RhoGEF_PH"/>
</dbReference>
<feature type="region of interest" description="Disordered" evidence="9">
    <location>
        <begin position="207"/>
        <end position="235"/>
    </location>
</feature>
<dbReference type="GO" id="GO:0008270">
    <property type="term" value="F:zinc ion binding"/>
    <property type="evidence" value="ECO:0007669"/>
    <property type="project" value="UniProtKB-KW"/>
</dbReference>
<evidence type="ECO:0000256" key="1">
    <source>
        <dbReference type="ARBA" id="ARBA00004245"/>
    </source>
</evidence>
<feature type="compositionally biased region" description="Polar residues" evidence="9">
    <location>
        <begin position="629"/>
        <end position="640"/>
    </location>
</feature>
<sequence length="1441" mass="161793">MNTDLQKRLQVPRPKIRSHLTIKVQSKLMSKPCPSTRGPKLPTAAMPRPSSSETEAEEEQCPPHGLSNGDLTSSEGEPKDHQEGSEDPIPHSTDHNQEEAATEEILNDNGITDYGYPEEDVEEPDTEDHDHGTTPSQPAADTDIGLGEEVSSPGGEYLQCEVPTDEAEEEAEDLLLGAHCCTLPPVGEEYPYDVIGPSDEPVYTCDTGEPGDTGVWQPERATKDPSGHFRFSGSTEDVFGPYSVIEAVPADRMSAAYPEVNHDDTFCGDKPHTAKEMDTAGTSNQEPYYLSSDDVEELEVKRRESEVQDTPEQSSQHIETAIDDVDEYADIDDSLCPEAHDFQQLDGASSEDYVEIGDDDETDDTERKQIRGRSVSERTAKREQAFSSQRNSCQPRLRLCNITVPADLDRTRTPELTNRVVFAHTTEAFEEDIEELDCHIVPYHDDSDSDSEEHIYEEAGFDSEGENFMSLDRKSIVTRSRSYSGKVSGYVPETVPEETSEYQSTYDYCTVALDQDGEPLRRPEQPEVNRLIPSLKPRPFLLYPNSYSAEGRELSLGAHIEADQSLKDDGRMKRTDDTLSLPCFSTSSGSFSQRSHQSSSDVSMPTSLVDIPPPFELAYITKRPVTKSSPSLLISVSPESTDNKPKKKKSSFKRFLTLKFKRKTDTKGFGDGSIRSSRSSSESSHHGPTRLLELERRSTGSPQSQSRMVKPQQRPPDLPSTFLLYKDLSKEDPKAYGSRGVSRVESFEERSRRPLMPLPLTKPRSISFPSADTSEYENIPAMSSDYENIQIRPGGRPTRSMKVTDFFEDPKRIVAPSNDNDGYVDMNSFPGIDSKPQSPEQEPESAYTEPFPMSDTLAGLSAEEDHGLTSEEEEGGVEHGFDKQIDGRSRAFYVAKELVDSERLHVKALKLLQEDFRAAVSEAVGEDGEPVVEEQRLGEILGTLPEVYILHSNILTELDSRIRQWEESQRVVDVILSRREEFAGFATYISEYDRSMSLLAESCKLNPAFHDIVKQFENQGPDGAQVQLKHQLLQVIVRVLQYRMLLTDYLNNLSPDSKEYEDTQAALVIVSEVADQANENLKQGENLLRLVHIEYSVRGKRDLLKPGRMFVKEGTLMKVSRKSRQPRHLFLMNDVMLYTYPQQDGKYRLKNTLYLSGMKVSIPVIDNVLNALRIEVKDVSITLSASSCGEREDWFHTLSRAIADHAAGLCTFGGLCSEAREKLWMALGEAAPVLVPVTHVMMCMNCTSDFSMTLRRHHCNACGKVVCRACSRNKYPLKYLKDRVAKVCDHCYAELRKRGVSISGACGNSSPCTHRASRPLSAVFQSFQPPSLWRSRKSTSSLNQVVLGAEGSAMSGSLQRRKKSKRKWKRLWFLLKDKDKMASEILPLQSFTVKLTERPEGEESSNMFQLYHKKTLYYTFRADDQHTARRWVNAMEEATVL</sequence>
<dbReference type="GeneTree" id="ENSGT00940000157922"/>
<keyword evidence="3" id="KW-0344">Guanine-nucleotide releasing factor</keyword>
<dbReference type="InterPro" id="IPR013083">
    <property type="entry name" value="Znf_RING/FYVE/PHD"/>
</dbReference>
<dbReference type="CDD" id="cd00160">
    <property type="entry name" value="RhoGEF"/>
    <property type="match status" value="1"/>
</dbReference>
<dbReference type="GO" id="GO:0005085">
    <property type="term" value="F:guanyl-nucleotide exchange factor activity"/>
    <property type="evidence" value="ECO:0007669"/>
    <property type="project" value="UniProtKB-KW"/>
</dbReference>
<evidence type="ECO:0000313" key="14">
    <source>
        <dbReference type="Proteomes" id="UP000694395"/>
    </source>
</evidence>
<dbReference type="GO" id="GO:0005856">
    <property type="term" value="C:cytoskeleton"/>
    <property type="evidence" value="ECO:0007669"/>
    <property type="project" value="UniProtKB-SubCell"/>
</dbReference>
<feature type="compositionally biased region" description="Low complexity" evidence="9">
    <location>
        <begin position="586"/>
        <end position="604"/>
    </location>
</feature>
<keyword evidence="5 8" id="KW-0863">Zinc-finger</keyword>
<feature type="domain" description="FYVE-type" evidence="12">
    <location>
        <begin position="1243"/>
        <end position="1296"/>
    </location>
</feature>
<feature type="compositionally biased region" description="Basic and acidic residues" evidence="9">
    <location>
        <begin position="365"/>
        <end position="384"/>
    </location>
</feature>
<dbReference type="Gene3D" id="2.30.29.30">
    <property type="entry name" value="Pleckstrin-homology domain (PH domain)/Phosphotyrosine-binding domain (PTB)"/>
    <property type="match status" value="2"/>
</dbReference>
<dbReference type="PANTHER" id="PTHR12673">
    <property type="entry name" value="FACIOGENITAL DYSPLASIA PROTEIN"/>
    <property type="match status" value="1"/>
</dbReference>
<feature type="region of interest" description="Disordered" evidence="9">
    <location>
        <begin position="666"/>
        <end position="720"/>
    </location>
</feature>
<reference evidence="13" key="1">
    <citation type="submission" date="2020-07" db="EMBL/GenBank/DDBJ databases">
        <title>A long reads based de novo assembly of the rainbow trout Arlee double haploid line genome.</title>
        <authorList>
            <person name="Gao G."/>
            <person name="Palti Y."/>
        </authorList>
    </citation>
    <scope>NUCLEOTIDE SEQUENCE [LARGE SCALE GENOMIC DNA]</scope>
</reference>
<proteinExistence type="predicted"/>
<dbReference type="SMART" id="SM00064">
    <property type="entry name" value="FYVE"/>
    <property type="match status" value="1"/>
</dbReference>
<dbReference type="SUPFAM" id="SSF48065">
    <property type="entry name" value="DBL homology domain (DH-domain)"/>
    <property type="match status" value="1"/>
</dbReference>
<keyword evidence="14" id="KW-1185">Reference proteome</keyword>
<keyword evidence="6" id="KW-0862">Zinc</keyword>
<feature type="compositionally biased region" description="Acidic residues" evidence="9">
    <location>
        <begin position="352"/>
        <end position="364"/>
    </location>
</feature>
<dbReference type="SMART" id="SM00325">
    <property type="entry name" value="RhoGEF"/>
    <property type="match status" value="1"/>
</dbReference>
<dbReference type="InterPro" id="IPR017455">
    <property type="entry name" value="Znf_FYVE-rel"/>
</dbReference>
<evidence type="ECO:0000256" key="3">
    <source>
        <dbReference type="ARBA" id="ARBA00022658"/>
    </source>
</evidence>
<dbReference type="Gene3D" id="3.30.40.10">
    <property type="entry name" value="Zinc/RING finger domain, C3HC4 (zinc finger)"/>
    <property type="match status" value="1"/>
</dbReference>
<feature type="compositionally biased region" description="Basic and acidic residues" evidence="9">
    <location>
        <begin position="266"/>
        <end position="278"/>
    </location>
</feature>
<accession>A0A8K9Y3G5</accession>
<reference evidence="13" key="2">
    <citation type="submission" date="2025-08" db="UniProtKB">
        <authorList>
            <consortium name="Ensembl"/>
        </authorList>
    </citation>
    <scope>IDENTIFICATION</scope>
</reference>
<dbReference type="Pfam" id="PF01363">
    <property type="entry name" value="FYVE"/>
    <property type="match status" value="1"/>
</dbReference>
<dbReference type="Gene3D" id="1.20.900.10">
    <property type="entry name" value="Dbl homology (DH) domain"/>
    <property type="match status" value="1"/>
</dbReference>
<dbReference type="CDD" id="cd15742">
    <property type="entry name" value="FYVE_FGD5"/>
    <property type="match status" value="1"/>
</dbReference>
<protein>
    <submittedName>
        <fullName evidence="13">FYVE, RhoGEF and PH domain containing 5a</fullName>
    </submittedName>
</protein>
<dbReference type="Pfam" id="PF00169">
    <property type="entry name" value="PH"/>
    <property type="match status" value="2"/>
</dbReference>
<feature type="compositionally biased region" description="Basic and acidic residues" evidence="9">
    <location>
        <begin position="76"/>
        <end position="98"/>
    </location>
</feature>
<feature type="region of interest" description="Disordered" evidence="9">
    <location>
        <begin position="586"/>
        <end position="607"/>
    </location>
</feature>
<feature type="region of interest" description="Disordered" evidence="9">
    <location>
        <begin position="1"/>
        <end position="169"/>
    </location>
</feature>
<feature type="region of interest" description="Disordered" evidence="9">
    <location>
        <begin position="346"/>
        <end position="390"/>
    </location>
</feature>
<evidence type="ECO:0000256" key="8">
    <source>
        <dbReference type="PROSITE-ProRule" id="PRU00091"/>
    </source>
</evidence>
<evidence type="ECO:0000256" key="6">
    <source>
        <dbReference type="ARBA" id="ARBA00022833"/>
    </source>
</evidence>
<dbReference type="InterPro" id="IPR000306">
    <property type="entry name" value="Znf_FYVE"/>
</dbReference>
<evidence type="ECO:0000256" key="5">
    <source>
        <dbReference type="ARBA" id="ARBA00022771"/>
    </source>
</evidence>
<dbReference type="InterPro" id="IPR000219">
    <property type="entry name" value="DH_dom"/>
</dbReference>
<reference evidence="13" key="3">
    <citation type="submission" date="2025-09" db="UniProtKB">
        <authorList>
            <consortium name="Ensembl"/>
        </authorList>
    </citation>
    <scope>IDENTIFICATION</scope>
</reference>
<feature type="region of interest" description="Disordered" evidence="9">
    <location>
        <begin position="266"/>
        <end position="318"/>
    </location>
</feature>
<dbReference type="SUPFAM" id="SSF50729">
    <property type="entry name" value="PH domain-like"/>
    <property type="match status" value="2"/>
</dbReference>
<keyword evidence="7" id="KW-0206">Cytoskeleton</keyword>
<dbReference type="Proteomes" id="UP000694395">
    <property type="component" value="Chromosome 7"/>
</dbReference>
<feature type="compositionally biased region" description="Low complexity" evidence="9">
    <location>
        <begin position="673"/>
        <end position="682"/>
    </location>
</feature>
<evidence type="ECO:0000256" key="7">
    <source>
        <dbReference type="ARBA" id="ARBA00023212"/>
    </source>
</evidence>
<feature type="region of interest" description="Disordered" evidence="9">
    <location>
        <begin position="812"/>
        <end position="854"/>
    </location>
</feature>
<dbReference type="Ensembl" id="ENSOMYT00000143968.1">
    <property type="protein sequence ID" value="ENSOMYP00000142279.1"/>
    <property type="gene ID" value="ENSOMYG00000001952.2"/>
</dbReference>
<keyword evidence="2" id="KW-0963">Cytoplasm</keyword>
<dbReference type="InterPro" id="IPR011993">
    <property type="entry name" value="PH-like_dom_sf"/>
</dbReference>
<dbReference type="InterPro" id="IPR001849">
    <property type="entry name" value="PH_domain"/>
</dbReference>
<dbReference type="Pfam" id="PF00621">
    <property type="entry name" value="RhoGEF"/>
    <property type="match status" value="1"/>
</dbReference>
<evidence type="ECO:0000259" key="11">
    <source>
        <dbReference type="PROSITE" id="PS50010"/>
    </source>
</evidence>
<evidence type="ECO:0000256" key="9">
    <source>
        <dbReference type="SAM" id="MobiDB-lite"/>
    </source>
</evidence>
<name>A0A8K9Y3G5_ONCMY</name>
<evidence type="ECO:0000259" key="12">
    <source>
        <dbReference type="PROSITE" id="PS50178"/>
    </source>
</evidence>
<dbReference type="SMART" id="SM00233">
    <property type="entry name" value="PH"/>
    <property type="match status" value="2"/>
</dbReference>
<feature type="domain" description="PH" evidence="10">
    <location>
        <begin position="1351"/>
        <end position="1440"/>
    </location>
</feature>